<keyword evidence="2" id="KW-0732">Signal</keyword>
<keyword evidence="4" id="KW-1185">Reference proteome</keyword>
<evidence type="ECO:0000256" key="1">
    <source>
        <dbReference type="SAM" id="Coils"/>
    </source>
</evidence>
<dbReference type="STRING" id="1385515.GCA_000423325_00336"/>
<reference evidence="3 4" key="1">
    <citation type="submission" date="2013-08" db="EMBL/GenBank/DDBJ databases">
        <title>Genomic analysis of Lysobacter defluvii.</title>
        <authorList>
            <person name="Wang Q."/>
            <person name="Wang G."/>
        </authorList>
    </citation>
    <scope>NUCLEOTIDE SEQUENCE [LARGE SCALE GENOMIC DNA]</scope>
    <source>
        <strain evidence="3 4">IMMIB APB-9</strain>
    </source>
</reference>
<evidence type="ECO:0000313" key="3">
    <source>
        <dbReference type="EMBL" id="KGO99831.1"/>
    </source>
</evidence>
<dbReference type="Proteomes" id="UP000030003">
    <property type="component" value="Unassembled WGS sequence"/>
</dbReference>
<evidence type="ECO:0000313" key="4">
    <source>
        <dbReference type="Proteomes" id="UP000030003"/>
    </source>
</evidence>
<evidence type="ECO:0000256" key="2">
    <source>
        <dbReference type="SAM" id="SignalP"/>
    </source>
</evidence>
<feature type="coiled-coil region" evidence="1">
    <location>
        <begin position="41"/>
        <end position="82"/>
    </location>
</feature>
<protein>
    <submittedName>
        <fullName evidence="3">Membrane protein</fullName>
    </submittedName>
</protein>
<comment type="caution">
    <text evidence="3">The sequence shown here is derived from an EMBL/GenBank/DDBJ whole genome shotgun (WGS) entry which is preliminary data.</text>
</comment>
<organism evidence="3 4">
    <name type="scientific">Lysobacter defluvii IMMIB APB-9 = DSM 18482</name>
    <dbReference type="NCBI Taxonomy" id="1385515"/>
    <lineage>
        <taxon>Bacteria</taxon>
        <taxon>Pseudomonadati</taxon>
        <taxon>Pseudomonadota</taxon>
        <taxon>Gammaproteobacteria</taxon>
        <taxon>Lysobacterales</taxon>
        <taxon>Lysobacteraceae</taxon>
        <taxon>Novilysobacter</taxon>
    </lineage>
</organism>
<dbReference type="eggNOG" id="ENOG5031DWS">
    <property type="taxonomic scope" value="Bacteria"/>
</dbReference>
<dbReference type="PROSITE" id="PS51257">
    <property type="entry name" value="PROKAR_LIPOPROTEIN"/>
    <property type="match status" value="1"/>
</dbReference>
<accession>A0A0A0MC75</accession>
<sequence>MNLTKQHRGMARALAVAVVASVGLAGCATYADEFAGVNSRLDRLDTQVQNAAQNAESANQSAQQANRRLDQIEGRVQQLESSRGRVPRG</sequence>
<dbReference type="Gene3D" id="1.20.1260.80">
    <property type="match status" value="1"/>
</dbReference>
<proteinExistence type="predicted"/>
<dbReference type="AlphaFoldDB" id="A0A0A0MC75"/>
<dbReference type="RefSeq" id="WP_027068892.1">
    <property type="nucleotide sequence ID" value="NZ_AUHT01000004.1"/>
</dbReference>
<keyword evidence="1" id="KW-0175">Coiled coil</keyword>
<feature type="signal peptide" evidence="2">
    <location>
        <begin position="1"/>
        <end position="31"/>
    </location>
</feature>
<feature type="chain" id="PRO_5001973585" evidence="2">
    <location>
        <begin position="32"/>
        <end position="89"/>
    </location>
</feature>
<dbReference type="EMBL" id="AVBH01000002">
    <property type="protein sequence ID" value="KGO99831.1"/>
    <property type="molecule type" value="Genomic_DNA"/>
</dbReference>
<gene>
    <name evidence="3" type="ORF">N791_09890</name>
</gene>
<name>A0A0A0MC75_9GAMM</name>